<dbReference type="FunFam" id="1.10.10.60:FF:000040">
    <property type="entry name" value="T-cell leukemia homeobox protein 3"/>
    <property type="match status" value="1"/>
</dbReference>
<evidence type="ECO:0000256" key="1">
    <source>
        <dbReference type="ARBA" id="ARBA00004123"/>
    </source>
</evidence>
<gene>
    <name evidence="9" type="ORF">CJOHNSTONI_LOCUS4339</name>
</gene>
<dbReference type="PROSITE" id="PS00027">
    <property type="entry name" value="HOMEOBOX_1"/>
    <property type="match status" value="1"/>
</dbReference>
<dbReference type="Pfam" id="PF00046">
    <property type="entry name" value="Homeodomain"/>
    <property type="match status" value="1"/>
</dbReference>
<dbReference type="InterPro" id="IPR009057">
    <property type="entry name" value="Homeodomain-like_sf"/>
</dbReference>
<keyword evidence="5 6" id="KW-0539">Nucleus</keyword>
<dbReference type="PANTHER" id="PTHR45921:SF6">
    <property type="entry name" value="C15"/>
    <property type="match status" value="1"/>
</dbReference>
<reference evidence="9" key="1">
    <citation type="submission" date="2021-09" db="EMBL/GenBank/DDBJ databases">
        <authorList>
            <consortium name="Pathogen Informatics"/>
        </authorList>
    </citation>
    <scope>NUCLEOTIDE SEQUENCE</scope>
</reference>
<evidence type="ECO:0000313" key="10">
    <source>
        <dbReference type="Proteomes" id="UP000746747"/>
    </source>
</evidence>
<evidence type="ECO:0000256" key="3">
    <source>
        <dbReference type="ARBA" id="ARBA00023125"/>
    </source>
</evidence>
<dbReference type="AlphaFoldDB" id="A0A8J2PZT7"/>
<keyword evidence="3 6" id="KW-0238">DNA-binding</keyword>
<dbReference type="SUPFAM" id="SSF46689">
    <property type="entry name" value="Homeodomain-like"/>
    <property type="match status" value="1"/>
</dbReference>
<dbReference type="GO" id="GO:0000981">
    <property type="term" value="F:DNA-binding transcription factor activity, RNA polymerase II-specific"/>
    <property type="evidence" value="ECO:0007669"/>
    <property type="project" value="InterPro"/>
</dbReference>
<comment type="subcellular location">
    <subcellularLocation>
        <location evidence="1 6 7">Nucleus</location>
    </subcellularLocation>
</comment>
<evidence type="ECO:0000256" key="4">
    <source>
        <dbReference type="ARBA" id="ARBA00023155"/>
    </source>
</evidence>
<evidence type="ECO:0000313" key="9">
    <source>
        <dbReference type="EMBL" id="CAG9534180.1"/>
    </source>
</evidence>
<proteinExistence type="predicted"/>
<keyword evidence="2" id="KW-0217">Developmental protein</keyword>
<feature type="domain" description="Homeobox" evidence="8">
    <location>
        <begin position="243"/>
        <end position="303"/>
    </location>
</feature>
<dbReference type="InterPro" id="IPR017970">
    <property type="entry name" value="Homeobox_CS"/>
</dbReference>
<sequence length="334" mass="37627">MSIATVSTNKLPFAIQTILGNDDKQCKISEWERPICESNLPRTSCDKGCLPQYSITDSTVPYHFPYQSIKAALEVTSLLPSLNLSKFIHYPLLASGIEVQNYRHYNHIPFSAQYSPIRYGFASTSVTVSNRLAQSSKFSNSTSLSDIKFGKLPANSSNPLCFPFNSDLFDPKIIKADNKQTVSHINLNYEHNGFCSDKNPSSFPIVIASLGCTTIGSTGSDSAKPQKTIPRPTGHSYQSRILAGHKKPRTSFTKKQVASLESRFLAQKYLASTERVNLANQLEMSDMQVKTWFQNRRTKWRRQEAEEKEYEDKAKVKMMACYSKCFFARPDVVL</sequence>
<dbReference type="CDD" id="cd00086">
    <property type="entry name" value="homeodomain"/>
    <property type="match status" value="1"/>
</dbReference>
<dbReference type="Gene3D" id="1.10.10.60">
    <property type="entry name" value="Homeodomain-like"/>
    <property type="match status" value="1"/>
</dbReference>
<comment type="caution">
    <text evidence="9">The sequence shown here is derived from an EMBL/GenBank/DDBJ whole genome shotgun (WGS) entry which is preliminary data.</text>
</comment>
<evidence type="ECO:0000256" key="2">
    <source>
        <dbReference type="ARBA" id="ARBA00022473"/>
    </source>
</evidence>
<dbReference type="SMART" id="SM00389">
    <property type="entry name" value="HOX"/>
    <property type="match status" value="1"/>
</dbReference>
<dbReference type="GO" id="GO:0000978">
    <property type="term" value="F:RNA polymerase II cis-regulatory region sequence-specific DNA binding"/>
    <property type="evidence" value="ECO:0007669"/>
    <property type="project" value="TreeGrafter"/>
</dbReference>
<evidence type="ECO:0000256" key="7">
    <source>
        <dbReference type="RuleBase" id="RU000682"/>
    </source>
</evidence>
<protein>
    <recommendedName>
        <fullName evidence="8">Homeobox domain-containing protein</fullName>
    </recommendedName>
</protein>
<name>A0A8J2PZT7_9BILA</name>
<accession>A0A8J2PZT7</accession>
<dbReference type="PANTHER" id="PTHR45921">
    <property type="entry name" value="IP01054P"/>
    <property type="match status" value="1"/>
</dbReference>
<dbReference type="PROSITE" id="PS50071">
    <property type="entry name" value="HOMEOBOX_2"/>
    <property type="match status" value="1"/>
</dbReference>
<evidence type="ECO:0000256" key="5">
    <source>
        <dbReference type="ARBA" id="ARBA00023242"/>
    </source>
</evidence>
<evidence type="ECO:0000256" key="6">
    <source>
        <dbReference type="PROSITE-ProRule" id="PRU00108"/>
    </source>
</evidence>
<feature type="DNA-binding region" description="Homeobox" evidence="6">
    <location>
        <begin position="245"/>
        <end position="304"/>
    </location>
</feature>
<dbReference type="InterPro" id="IPR001356">
    <property type="entry name" value="HD"/>
</dbReference>
<dbReference type="InterPro" id="IPR042247">
    <property type="entry name" value="TLX1/2/3"/>
</dbReference>
<organism evidence="9 10">
    <name type="scientific">Cercopithifilaria johnstoni</name>
    <dbReference type="NCBI Taxonomy" id="2874296"/>
    <lineage>
        <taxon>Eukaryota</taxon>
        <taxon>Metazoa</taxon>
        <taxon>Ecdysozoa</taxon>
        <taxon>Nematoda</taxon>
        <taxon>Chromadorea</taxon>
        <taxon>Rhabditida</taxon>
        <taxon>Spirurina</taxon>
        <taxon>Spiruromorpha</taxon>
        <taxon>Filarioidea</taxon>
        <taxon>Onchocercidae</taxon>
        <taxon>Cercopithifilaria</taxon>
    </lineage>
</organism>
<dbReference type="Proteomes" id="UP000746747">
    <property type="component" value="Unassembled WGS sequence"/>
</dbReference>
<dbReference type="GO" id="GO:0048513">
    <property type="term" value="P:animal organ development"/>
    <property type="evidence" value="ECO:0007669"/>
    <property type="project" value="TreeGrafter"/>
</dbReference>
<keyword evidence="10" id="KW-1185">Reference proteome</keyword>
<dbReference type="EMBL" id="CAKAEH010001292">
    <property type="protein sequence ID" value="CAG9534180.1"/>
    <property type="molecule type" value="Genomic_DNA"/>
</dbReference>
<evidence type="ECO:0000259" key="8">
    <source>
        <dbReference type="PROSITE" id="PS50071"/>
    </source>
</evidence>
<keyword evidence="4 6" id="KW-0371">Homeobox</keyword>
<dbReference type="OrthoDB" id="6159439at2759"/>
<dbReference type="GO" id="GO:0005634">
    <property type="term" value="C:nucleus"/>
    <property type="evidence" value="ECO:0007669"/>
    <property type="project" value="UniProtKB-SubCell"/>
</dbReference>